<protein>
    <submittedName>
        <fullName evidence="2">Maleylpyruvate isomerase N-terminal domain-containing protein</fullName>
    </submittedName>
</protein>
<dbReference type="SUPFAM" id="SSF109854">
    <property type="entry name" value="DinB/YfiT-like putative metalloenzymes"/>
    <property type="match status" value="1"/>
</dbReference>
<evidence type="ECO:0000313" key="2">
    <source>
        <dbReference type="EMBL" id="GAA1112740.1"/>
    </source>
</evidence>
<keyword evidence="3" id="KW-1185">Reference proteome</keyword>
<gene>
    <name evidence="2" type="ORF">GCM10009668_38110</name>
</gene>
<dbReference type="Proteomes" id="UP001501581">
    <property type="component" value="Unassembled WGS sequence"/>
</dbReference>
<sequence length="172" mass="19707">MPIEPDTKDWTWVLQQPCADCGFEADRVPADQLPELLRSTTERWSEVLRRDDVAERPSADVWSPLEYGAHIRDVHRIFNERVRLMVEQETPTFANWDQDETAIAERYGEQDPIEVELALIEAAGEVAGRYAAVGDAQWERRGLRSNGSAFTVASLGRYHLHDVVHHLWDVRG</sequence>
<organism evidence="2 3">
    <name type="scientific">Nocardioides dubius</name>
    <dbReference type="NCBI Taxonomy" id="317019"/>
    <lineage>
        <taxon>Bacteria</taxon>
        <taxon>Bacillati</taxon>
        <taxon>Actinomycetota</taxon>
        <taxon>Actinomycetes</taxon>
        <taxon>Propionibacteriales</taxon>
        <taxon>Nocardioidaceae</taxon>
        <taxon>Nocardioides</taxon>
    </lineage>
</organism>
<name>A0ABN1U2J2_9ACTN</name>
<dbReference type="GO" id="GO:0016853">
    <property type="term" value="F:isomerase activity"/>
    <property type="evidence" value="ECO:0007669"/>
    <property type="project" value="UniProtKB-KW"/>
</dbReference>
<dbReference type="InterPro" id="IPR024775">
    <property type="entry name" value="DinB-like"/>
</dbReference>
<evidence type="ECO:0000259" key="1">
    <source>
        <dbReference type="Pfam" id="PF12867"/>
    </source>
</evidence>
<keyword evidence="2" id="KW-0413">Isomerase</keyword>
<proteinExistence type="predicted"/>
<dbReference type="EMBL" id="BAAALG010000014">
    <property type="protein sequence ID" value="GAA1112740.1"/>
    <property type="molecule type" value="Genomic_DNA"/>
</dbReference>
<feature type="domain" description="DinB-like" evidence="1">
    <location>
        <begin position="38"/>
        <end position="168"/>
    </location>
</feature>
<dbReference type="Pfam" id="PF12867">
    <property type="entry name" value="DinB_2"/>
    <property type="match status" value="1"/>
</dbReference>
<comment type="caution">
    <text evidence="2">The sequence shown here is derived from an EMBL/GenBank/DDBJ whole genome shotgun (WGS) entry which is preliminary data.</text>
</comment>
<accession>A0ABN1U2J2</accession>
<reference evidence="2 3" key="1">
    <citation type="journal article" date="2019" name="Int. J. Syst. Evol. Microbiol.">
        <title>The Global Catalogue of Microorganisms (GCM) 10K type strain sequencing project: providing services to taxonomists for standard genome sequencing and annotation.</title>
        <authorList>
            <consortium name="The Broad Institute Genomics Platform"/>
            <consortium name="The Broad Institute Genome Sequencing Center for Infectious Disease"/>
            <person name="Wu L."/>
            <person name="Ma J."/>
        </authorList>
    </citation>
    <scope>NUCLEOTIDE SEQUENCE [LARGE SCALE GENOMIC DNA]</scope>
    <source>
        <strain evidence="2 3">JCM 13008</strain>
    </source>
</reference>
<dbReference type="Gene3D" id="1.20.120.450">
    <property type="entry name" value="dinb family like domain"/>
    <property type="match status" value="1"/>
</dbReference>
<dbReference type="RefSeq" id="WP_343996492.1">
    <property type="nucleotide sequence ID" value="NZ_BAAALG010000014.1"/>
</dbReference>
<evidence type="ECO:0000313" key="3">
    <source>
        <dbReference type="Proteomes" id="UP001501581"/>
    </source>
</evidence>
<dbReference type="InterPro" id="IPR034660">
    <property type="entry name" value="DinB/YfiT-like"/>
</dbReference>